<gene>
    <name evidence="2" type="ORF">DYI37_15265</name>
</gene>
<proteinExistence type="predicted"/>
<evidence type="ECO:0000256" key="1">
    <source>
        <dbReference type="SAM" id="MobiDB-lite"/>
    </source>
</evidence>
<dbReference type="RefSeq" id="WP_116684122.1">
    <property type="nucleotide sequence ID" value="NZ_QURL01000006.1"/>
</dbReference>
<sequence>MPILSSARPLAARPLATGCALAIVSLVLSGCGGMTNAVTVLPNTLDGLAAQGSGGGGAEGREPLPEGCERRPCRGSGAR</sequence>
<dbReference type="Proteomes" id="UP000264310">
    <property type="component" value="Unassembled WGS sequence"/>
</dbReference>
<comment type="caution">
    <text evidence="2">The sequence shown here is derived from an EMBL/GenBank/DDBJ whole genome shotgun (WGS) entry which is preliminary data.</text>
</comment>
<accession>A0A371X039</accession>
<name>A0A371X039_9HYPH</name>
<organism evidence="2 3">
    <name type="scientific">Fulvimarina endophytica</name>
    <dbReference type="NCBI Taxonomy" id="2293836"/>
    <lineage>
        <taxon>Bacteria</taxon>
        <taxon>Pseudomonadati</taxon>
        <taxon>Pseudomonadota</taxon>
        <taxon>Alphaproteobacteria</taxon>
        <taxon>Hyphomicrobiales</taxon>
        <taxon>Aurantimonadaceae</taxon>
        <taxon>Fulvimarina</taxon>
    </lineage>
</organism>
<reference evidence="2 3" key="1">
    <citation type="submission" date="2018-08" db="EMBL/GenBank/DDBJ databases">
        <title>Fulvimarina sp. 85, whole genome shotgun sequence.</title>
        <authorList>
            <person name="Tuo L."/>
        </authorList>
    </citation>
    <scope>NUCLEOTIDE SEQUENCE [LARGE SCALE GENOMIC DNA]</scope>
    <source>
        <strain evidence="2 3">85</strain>
    </source>
</reference>
<evidence type="ECO:0000313" key="2">
    <source>
        <dbReference type="EMBL" id="RFC62598.1"/>
    </source>
</evidence>
<evidence type="ECO:0000313" key="3">
    <source>
        <dbReference type="Proteomes" id="UP000264310"/>
    </source>
</evidence>
<dbReference type="EMBL" id="QURL01000006">
    <property type="protein sequence ID" value="RFC62598.1"/>
    <property type="molecule type" value="Genomic_DNA"/>
</dbReference>
<feature type="region of interest" description="Disordered" evidence="1">
    <location>
        <begin position="49"/>
        <end position="79"/>
    </location>
</feature>
<feature type="compositionally biased region" description="Basic and acidic residues" evidence="1">
    <location>
        <begin position="59"/>
        <end position="72"/>
    </location>
</feature>
<keyword evidence="3" id="KW-1185">Reference proteome</keyword>
<protein>
    <submittedName>
        <fullName evidence="2">Uncharacterized protein</fullName>
    </submittedName>
</protein>
<dbReference type="AlphaFoldDB" id="A0A371X039"/>